<dbReference type="EMBL" id="JARKNE010000010">
    <property type="protein sequence ID" value="KAK5793084.1"/>
    <property type="molecule type" value="Genomic_DNA"/>
</dbReference>
<keyword evidence="3" id="KW-1185">Reference proteome</keyword>
<organism evidence="2 3">
    <name type="scientific">Gossypium arboreum</name>
    <name type="common">Tree cotton</name>
    <name type="synonym">Gossypium nanking</name>
    <dbReference type="NCBI Taxonomy" id="29729"/>
    <lineage>
        <taxon>Eukaryota</taxon>
        <taxon>Viridiplantae</taxon>
        <taxon>Streptophyta</taxon>
        <taxon>Embryophyta</taxon>
        <taxon>Tracheophyta</taxon>
        <taxon>Spermatophyta</taxon>
        <taxon>Magnoliopsida</taxon>
        <taxon>eudicotyledons</taxon>
        <taxon>Gunneridae</taxon>
        <taxon>Pentapetalae</taxon>
        <taxon>rosids</taxon>
        <taxon>malvids</taxon>
        <taxon>Malvales</taxon>
        <taxon>Malvaceae</taxon>
        <taxon>Malvoideae</taxon>
        <taxon>Gossypium</taxon>
    </lineage>
</organism>
<evidence type="ECO:0000313" key="3">
    <source>
        <dbReference type="Proteomes" id="UP001358586"/>
    </source>
</evidence>
<feature type="compositionally biased region" description="Basic and acidic residues" evidence="1">
    <location>
        <begin position="74"/>
        <end position="87"/>
    </location>
</feature>
<reference evidence="2 3" key="1">
    <citation type="submission" date="2023-03" db="EMBL/GenBank/DDBJ databases">
        <title>WGS of Gossypium arboreum.</title>
        <authorList>
            <person name="Yu D."/>
        </authorList>
    </citation>
    <scope>NUCLEOTIDE SEQUENCE [LARGE SCALE GENOMIC DNA]</scope>
    <source>
        <tissue evidence="2">Leaf</tissue>
    </source>
</reference>
<sequence length="98" mass="11436">MGVHPEHALCFSSSLKSREGDEMYFNLQFKPKINLVRIWEPTVQVIDRIRTSDSKEECNIFTERAHISFAQMRSQEESSRKPHRDEVASPVCEENPRS</sequence>
<name>A0ABR0NFP7_GOSAR</name>
<proteinExistence type="predicted"/>
<feature type="region of interest" description="Disordered" evidence="1">
    <location>
        <begin position="71"/>
        <end position="98"/>
    </location>
</feature>
<evidence type="ECO:0000256" key="1">
    <source>
        <dbReference type="SAM" id="MobiDB-lite"/>
    </source>
</evidence>
<gene>
    <name evidence="2" type="ORF">PVK06_034220</name>
</gene>
<evidence type="ECO:0000313" key="2">
    <source>
        <dbReference type="EMBL" id="KAK5793084.1"/>
    </source>
</evidence>
<protein>
    <submittedName>
        <fullName evidence="2">Uncharacterized protein</fullName>
    </submittedName>
</protein>
<accession>A0ABR0NFP7</accession>
<dbReference type="Proteomes" id="UP001358586">
    <property type="component" value="Chromosome 10"/>
</dbReference>
<comment type="caution">
    <text evidence="2">The sequence shown here is derived from an EMBL/GenBank/DDBJ whole genome shotgun (WGS) entry which is preliminary data.</text>
</comment>